<dbReference type="PANTHER" id="PTHR47396">
    <property type="entry name" value="TYPE I RESTRICTION ENZYME ECOKI R PROTEIN"/>
    <property type="match status" value="1"/>
</dbReference>
<dbReference type="InterPro" id="IPR014001">
    <property type="entry name" value="Helicase_ATP-bd"/>
</dbReference>
<dbReference type="InterPro" id="IPR027417">
    <property type="entry name" value="P-loop_NTPase"/>
</dbReference>
<dbReference type="PANTHER" id="PTHR47396:SF2">
    <property type="entry name" value="HELICASE ATP-BINDING DOMAIN-CONTAINING PROTEIN"/>
    <property type="match status" value="1"/>
</dbReference>
<dbReference type="GO" id="GO:0005829">
    <property type="term" value="C:cytosol"/>
    <property type="evidence" value="ECO:0007669"/>
    <property type="project" value="TreeGrafter"/>
</dbReference>
<sequence length="580" mass="63006">MVAVSSNSALRPTRIRLRPWQSEALDSLALKESIDFLAVATPGAGKTSFALTAAVQNLAEHPGRRLIVVAPTQHLKHQWAEAAVRFGLHLEPEWSARDGSLPADMHGIVTTYQQVSTSAAMLAPLAAGAFVVFDEIHHAADDRSWGSSVQQAFAQAAQRLSLSGTPFRSDTSAIPFVDYHLDEARADYEYGYGEALADGGVVRPVYFPRINGFMEWVSPAGDVVAATFDDELPRELANQRLRTALSLEGEWLPTVLDQAHERLKELRRGHPEAAGLIIATDQAHAQQIAQLMLRRHGVTAVVATSDDPDASDKIAGFALSDQPWIVAVRMVSEGVDIPRLRIAVFATMTTTELFFRQAVGRIVRWTKGVPRQKAYFFLPDDVRLRHFAANLAEQRRHSLRKRADSEDSGDMGQAEPEFDEPPGLEDEQMSLFSVIGSVALESAGESAPGQALGVDSMTGEEGVFGDDPDGVLGDSRHDGGVDLVLLPPPLPSGAMPRSAGDAVAGSAGGALDGMTLRQRKIAMRDYNADLARDLVRSTGWSHPQVNAELNRLSGIRKISEATLDQLERRLIAGRKWLKST</sequence>
<proteinExistence type="predicted"/>
<organism evidence="3">
    <name type="scientific">freshwater metagenome</name>
    <dbReference type="NCBI Taxonomy" id="449393"/>
    <lineage>
        <taxon>unclassified sequences</taxon>
        <taxon>metagenomes</taxon>
        <taxon>ecological metagenomes</taxon>
    </lineage>
</organism>
<dbReference type="PROSITE" id="PS51192">
    <property type="entry name" value="HELICASE_ATP_BIND_1"/>
    <property type="match status" value="1"/>
</dbReference>
<evidence type="ECO:0000313" key="5">
    <source>
        <dbReference type="EMBL" id="CAB4890172.1"/>
    </source>
</evidence>
<reference evidence="3" key="1">
    <citation type="submission" date="2020-05" db="EMBL/GenBank/DDBJ databases">
        <authorList>
            <person name="Chiriac C."/>
            <person name="Salcher M."/>
            <person name="Ghai R."/>
            <person name="Kavagutti S V."/>
        </authorList>
    </citation>
    <scope>NUCLEOTIDE SEQUENCE</scope>
</reference>
<dbReference type="Gene3D" id="3.40.50.300">
    <property type="entry name" value="P-loop containing nucleotide triphosphate hydrolases"/>
    <property type="match status" value="2"/>
</dbReference>
<feature type="region of interest" description="Disordered" evidence="1">
    <location>
        <begin position="446"/>
        <end position="478"/>
    </location>
</feature>
<dbReference type="SUPFAM" id="SSF52540">
    <property type="entry name" value="P-loop containing nucleoside triphosphate hydrolases"/>
    <property type="match status" value="1"/>
</dbReference>
<dbReference type="Pfam" id="PF04851">
    <property type="entry name" value="ResIII"/>
    <property type="match status" value="1"/>
</dbReference>
<dbReference type="EMBL" id="CAFBMG010000008">
    <property type="protein sequence ID" value="CAB4890172.1"/>
    <property type="molecule type" value="Genomic_DNA"/>
</dbReference>
<dbReference type="InterPro" id="IPR050742">
    <property type="entry name" value="Helicase_Restrict-Modif_Enz"/>
</dbReference>
<dbReference type="EMBL" id="CAEZYU010000032">
    <property type="protein sequence ID" value="CAB4738789.1"/>
    <property type="molecule type" value="Genomic_DNA"/>
</dbReference>
<accession>A0A6J6ARQ2</accession>
<dbReference type="AlphaFoldDB" id="A0A6J6ARQ2"/>
<dbReference type="EMBL" id="CAEZSF010000001">
    <property type="protein sequence ID" value="CAB4529351.1"/>
    <property type="molecule type" value="Genomic_DNA"/>
</dbReference>
<name>A0A6J6ARQ2_9ZZZZ</name>
<dbReference type="GO" id="GO:0016787">
    <property type="term" value="F:hydrolase activity"/>
    <property type="evidence" value="ECO:0007669"/>
    <property type="project" value="InterPro"/>
</dbReference>
<evidence type="ECO:0000256" key="1">
    <source>
        <dbReference type="SAM" id="MobiDB-lite"/>
    </source>
</evidence>
<feature type="compositionally biased region" description="Basic and acidic residues" evidence="1">
    <location>
        <begin position="395"/>
        <end position="405"/>
    </location>
</feature>
<evidence type="ECO:0000313" key="3">
    <source>
        <dbReference type="EMBL" id="CAB4529351.1"/>
    </source>
</evidence>
<dbReference type="SMART" id="SM00487">
    <property type="entry name" value="DEXDc"/>
    <property type="match status" value="1"/>
</dbReference>
<dbReference type="GO" id="GO:0003677">
    <property type="term" value="F:DNA binding"/>
    <property type="evidence" value="ECO:0007669"/>
    <property type="project" value="InterPro"/>
</dbReference>
<evidence type="ECO:0000313" key="4">
    <source>
        <dbReference type="EMBL" id="CAB4738789.1"/>
    </source>
</evidence>
<feature type="region of interest" description="Disordered" evidence="1">
    <location>
        <begin position="395"/>
        <end position="424"/>
    </location>
</feature>
<dbReference type="GO" id="GO:0005524">
    <property type="term" value="F:ATP binding"/>
    <property type="evidence" value="ECO:0007669"/>
    <property type="project" value="InterPro"/>
</dbReference>
<dbReference type="InterPro" id="IPR001650">
    <property type="entry name" value="Helicase_C-like"/>
</dbReference>
<feature type="domain" description="Helicase ATP-binding" evidence="2">
    <location>
        <begin position="27"/>
        <end position="184"/>
    </location>
</feature>
<gene>
    <name evidence="3" type="ORF">UFOPK1358_00005</name>
    <name evidence="4" type="ORF">UFOPK2766_00884</name>
    <name evidence="5" type="ORF">UFOPK3519_00195</name>
</gene>
<dbReference type="InterPro" id="IPR006935">
    <property type="entry name" value="Helicase/UvrB_N"/>
</dbReference>
<protein>
    <submittedName>
        <fullName evidence="3">Unannotated protein</fullName>
    </submittedName>
</protein>
<evidence type="ECO:0000259" key="2">
    <source>
        <dbReference type="PROSITE" id="PS51192"/>
    </source>
</evidence>
<dbReference type="Pfam" id="PF00271">
    <property type="entry name" value="Helicase_C"/>
    <property type="match status" value="1"/>
</dbReference>